<reference evidence="4" key="1">
    <citation type="submission" date="2016-11" db="UniProtKB">
        <authorList>
            <consortium name="WormBaseParasite"/>
        </authorList>
    </citation>
    <scope>IDENTIFICATION</scope>
</reference>
<dbReference type="InterPro" id="IPR008962">
    <property type="entry name" value="PapD-like_sf"/>
</dbReference>
<keyword evidence="1" id="KW-0206">Cytoskeleton</keyword>
<evidence type="ECO:0000313" key="4">
    <source>
        <dbReference type="WBParaSite" id="L893_g22282.t1"/>
    </source>
</evidence>
<dbReference type="Pfam" id="PF00635">
    <property type="entry name" value="Motile_Sperm"/>
    <property type="match status" value="1"/>
</dbReference>
<keyword evidence="1" id="KW-0963">Cytoplasm</keyword>
<dbReference type="PROSITE" id="PS50202">
    <property type="entry name" value="MSP"/>
    <property type="match status" value="1"/>
</dbReference>
<evidence type="ECO:0000256" key="1">
    <source>
        <dbReference type="RuleBase" id="RU003425"/>
    </source>
</evidence>
<dbReference type="InterPro" id="IPR013783">
    <property type="entry name" value="Ig-like_fold"/>
</dbReference>
<evidence type="ECO:0000259" key="2">
    <source>
        <dbReference type="PROSITE" id="PS50202"/>
    </source>
</evidence>
<feature type="domain" description="MSP" evidence="2">
    <location>
        <begin position="55"/>
        <end position="198"/>
    </location>
</feature>
<organism evidence="3 4">
    <name type="scientific">Steinernema glaseri</name>
    <dbReference type="NCBI Taxonomy" id="37863"/>
    <lineage>
        <taxon>Eukaryota</taxon>
        <taxon>Metazoa</taxon>
        <taxon>Ecdysozoa</taxon>
        <taxon>Nematoda</taxon>
        <taxon>Chromadorea</taxon>
        <taxon>Rhabditida</taxon>
        <taxon>Tylenchina</taxon>
        <taxon>Panagrolaimomorpha</taxon>
        <taxon>Strongyloidoidea</taxon>
        <taxon>Steinernematidae</taxon>
        <taxon>Steinernema</taxon>
    </lineage>
</organism>
<name>A0A1I7Z2T8_9BILA</name>
<protein>
    <recommendedName>
        <fullName evidence="1">Major sperm protein</fullName>
    </recommendedName>
</protein>
<accession>A0A1I7Z2T8</accession>
<comment type="function">
    <text evidence="1">Central component in molecular interactions underlying sperm crawling. Forms an extensive filament system that extends from sperm villipoda, along the leading edge of the pseudopod.</text>
</comment>
<dbReference type="AlphaFoldDB" id="A0A1I7Z2T8"/>
<dbReference type="Gene3D" id="2.60.40.10">
    <property type="entry name" value="Immunoglobulins"/>
    <property type="match status" value="1"/>
</dbReference>
<dbReference type="Proteomes" id="UP000095287">
    <property type="component" value="Unplaced"/>
</dbReference>
<keyword evidence="3" id="KW-1185">Reference proteome</keyword>
<evidence type="ECO:0000313" key="3">
    <source>
        <dbReference type="Proteomes" id="UP000095287"/>
    </source>
</evidence>
<dbReference type="InterPro" id="IPR000535">
    <property type="entry name" value="MSP_dom"/>
</dbReference>
<dbReference type="WBParaSite" id="L893_g22282.t1">
    <property type="protein sequence ID" value="L893_g22282.t1"/>
    <property type="gene ID" value="L893_g22282"/>
</dbReference>
<dbReference type="SUPFAM" id="SSF49354">
    <property type="entry name" value="PapD-like"/>
    <property type="match status" value="1"/>
</dbReference>
<proteinExistence type="predicted"/>
<sequence>MEKTPVEVIQSQKESSDWELSEKKLKASGKDQGLQASSRLVSDGVYLLIAAMGVVPSTEPSPSKCAPKNRLQSVADIKVRVKPNLVWVLDDKEITSTHRIFNGEDFAVVFRVLTTSPDIFRVSPVQAIVEGKTFVDIKIVRKAAPIKSSRFDIQILHYDDTQLPRKDGRLALGENHRINWFFRSSSTYSVVNIRYRQRPPWYNVCTDMPSDFAISQELSAVCAQLIPNWRSNGRITVEALVILLDAMEASDGQ</sequence>